<keyword evidence="9" id="KW-1185">Reference proteome</keyword>
<name>F9Y9C9_KETVW</name>
<dbReference type="OrthoDB" id="9806411at2"/>
<dbReference type="Gene3D" id="2.40.240.10">
    <property type="entry name" value="Ribosomal Protein L25, Chain P"/>
    <property type="match status" value="1"/>
</dbReference>
<dbReference type="HOGENOM" id="CLU_075939_0_0_5"/>
<dbReference type="InterPro" id="IPR037121">
    <property type="entry name" value="Ribosomal_bL25_C"/>
</dbReference>
<proteinExistence type="predicted"/>
<dbReference type="GO" id="GO:0006412">
    <property type="term" value="P:translation"/>
    <property type="evidence" value="ECO:0007669"/>
    <property type="project" value="InterPro"/>
</dbReference>
<dbReference type="InterPro" id="IPR001021">
    <property type="entry name" value="Ribosomal_bL25_long"/>
</dbReference>
<dbReference type="Pfam" id="PF14693">
    <property type="entry name" value="Ribosomal_TL5_C"/>
    <property type="match status" value="1"/>
</dbReference>
<protein>
    <recommendedName>
        <fullName evidence="5">50S ribosomal protein L25</fullName>
    </recommendedName>
</protein>
<dbReference type="GO" id="GO:0003735">
    <property type="term" value="F:structural constituent of ribosome"/>
    <property type="evidence" value="ECO:0007669"/>
    <property type="project" value="InterPro"/>
</dbReference>
<evidence type="ECO:0000256" key="4">
    <source>
        <dbReference type="ARBA" id="ARBA00023274"/>
    </source>
</evidence>
<dbReference type="InterPro" id="IPR029751">
    <property type="entry name" value="Ribosomal_L25_dom"/>
</dbReference>
<dbReference type="eggNOG" id="COG1825">
    <property type="taxonomic scope" value="Bacteria"/>
</dbReference>
<evidence type="ECO:0000313" key="8">
    <source>
        <dbReference type="EMBL" id="AEM40111.1"/>
    </source>
</evidence>
<dbReference type="PATRIC" id="fig|759362.5.peg.284"/>
<dbReference type="Proteomes" id="UP000000692">
    <property type="component" value="Chromosome"/>
</dbReference>
<dbReference type="PANTHER" id="PTHR33284:SF1">
    <property type="entry name" value="RIBOSOMAL PROTEIN L25_GLN-TRNA SYNTHETASE, ANTI-CODON-BINDING DOMAIN-CONTAINING PROTEIN"/>
    <property type="match status" value="1"/>
</dbReference>
<sequence length="155" mass="16825">MSFNVLLKTLRQGGFLSTLIDLNVDGKTERVVCRGVQRHVVKDLPTHVDFLRLAPTTRVKLHIPVHFENEAAAPGVKLGGTVVHVRSEIELEVTANDIPEFVTVDLTGRKIGDVIHIQDVTLPKGAVPTTDRNFAIANISAPSGYVPGAEEDDAE</sequence>
<dbReference type="InterPro" id="IPR020930">
    <property type="entry name" value="Ribosomal_uL5_bac-type"/>
</dbReference>
<feature type="domain" description="Large ribosomal subunit protein bL25 beta" evidence="7">
    <location>
        <begin position="59"/>
        <end position="142"/>
    </location>
</feature>
<evidence type="ECO:0000256" key="2">
    <source>
        <dbReference type="ARBA" id="ARBA00022884"/>
    </source>
</evidence>
<dbReference type="PANTHER" id="PTHR33284">
    <property type="entry name" value="RIBOSOMAL PROTEIN L25/GLN-TRNA SYNTHETASE, ANTI-CODON-BINDING DOMAIN-CONTAINING PROTEIN"/>
    <property type="match status" value="1"/>
</dbReference>
<dbReference type="GO" id="GO:0022625">
    <property type="term" value="C:cytosolic large ribosomal subunit"/>
    <property type="evidence" value="ECO:0007669"/>
    <property type="project" value="TreeGrafter"/>
</dbReference>
<dbReference type="NCBIfam" id="NF004128">
    <property type="entry name" value="PRK05618.1-2"/>
    <property type="match status" value="1"/>
</dbReference>
<evidence type="ECO:0000256" key="5">
    <source>
        <dbReference type="ARBA" id="ARBA00035479"/>
    </source>
</evidence>
<gene>
    <name evidence="8" type="ordered locus">KVU_0272</name>
</gene>
<dbReference type="CDD" id="cd00495">
    <property type="entry name" value="Ribosomal_L25_TL5_CTC"/>
    <property type="match status" value="1"/>
</dbReference>
<evidence type="ECO:0000259" key="6">
    <source>
        <dbReference type="Pfam" id="PF01386"/>
    </source>
</evidence>
<dbReference type="Pfam" id="PF01386">
    <property type="entry name" value="Ribosomal_L25p"/>
    <property type="match status" value="1"/>
</dbReference>
<keyword evidence="3 8" id="KW-0689">Ribosomal protein</keyword>
<keyword evidence="2" id="KW-0694">RNA-binding</keyword>
<dbReference type="EMBL" id="CP002018">
    <property type="protein sequence ID" value="AEM40111.1"/>
    <property type="molecule type" value="Genomic_DNA"/>
</dbReference>
<organism evidence="8 9">
    <name type="scientific">Ketogulonicigenium vulgare (strain WSH-001)</name>
    <dbReference type="NCBI Taxonomy" id="759362"/>
    <lineage>
        <taxon>Bacteria</taxon>
        <taxon>Pseudomonadati</taxon>
        <taxon>Pseudomonadota</taxon>
        <taxon>Alphaproteobacteria</taxon>
        <taxon>Rhodobacterales</taxon>
        <taxon>Roseobacteraceae</taxon>
        <taxon>Ketogulonicigenium</taxon>
    </lineage>
</organism>
<evidence type="ECO:0000313" key="9">
    <source>
        <dbReference type="Proteomes" id="UP000000692"/>
    </source>
</evidence>
<evidence type="ECO:0000256" key="1">
    <source>
        <dbReference type="ARBA" id="ARBA00022730"/>
    </source>
</evidence>
<dbReference type="SUPFAM" id="SSF50715">
    <property type="entry name" value="Ribosomal protein L25-like"/>
    <property type="match status" value="1"/>
</dbReference>
<feature type="domain" description="Large ribosomal subunit protein bL25 L25" evidence="6">
    <location>
        <begin position="6"/>
        <end position="50"/>
    </location>
</feature>
<keyword evidence="1" id="KW-0699">rRNA-binding</keyword>
<accession>F9Y9C9</accession>
<dbReference type="GO" id="GO:0008097">
    <property type="term" value="F:5S rRNA binding"/>
    <property type="evidence" value="ECO:0007669"/>
    <property type="project" value="InterPro"/>
</dbReference>
<reference evidence="8 9" key="1">
    <citation type="journal article" date="2011" name="J. Bacteriol.">
        <title>Complete genome sequence of the industrial strain Ketogulonicigenium vulgare WSH-001.</title>
        <authorList>
            <person name="Liu L."/>
            <person name="Li Y."/>
            <person name="Zhang J."/>
            <person name="Zhou Z."/>
            <person name="Liu J."/>
            <person name="Li X."/>
            <person name="Zhou J."/>
            <person name="Du G."/>
            <person name="Wang L."/>
            <person name="Chen J."/>
        </authorList>
    </citation>
    <scope>NUCLEOTIDE SEQUENCE [LARGE SCALE GENOMIC DNA]</scope>
    <source>
        <strain evidence="8 9">WSH-001</strain>
    </source>
</reference>
<dbReference type="AlphaFoldDB" id="F9Y9C9"/>
<keyword evidence="4" id="KW-0687">Ribonucleoprotein</keyword>
<dbReference type="KEGG" id="kvl:KVU_0272"/>
<dbReference type="InterPro" id="IPR011035">
    <property type="entry name" value="Ribosomal_bL25/Gln-tRNA_synth"/>
</dbReference>
<dbReference type="NCBIfam" id="TIGR00731">
    <property type="entry name" value="bL25_bact_ctc"/>
    <property type="match status" value="1"/>
</dbReference>
<evidence type="ECO:0000259" key="7">
    <source>
        <dbReference type="Pfam" id="PF14693"/>
    </source>
</evidence>
<dbReference type="Gene3D" id="2.170.120.20">
    <property type="entry name" value="Ribosomal protein L25, beta domain"/>
    <property type="match status" value="1"/>
</dbReference>
<dbReference type="InterPro" id="IPR020057">
    <property type="entry name" value="Ribosomal_bL25_b-dom"/>
</dbReference>
<dbReference type="InterPro" id="IPR020056">
    <property type="entry name" value="Rbsml_bL25/Gln-tRNA_synth_N"/>
</dbReference>
<evidence type="ECO:0000256" key="3">
    <source>
        <dbReference type="ARBA" id="ARBA00022980"/>
    </source>
</evidence>